<proteinExistence type="predicted"/>
<dbReference type="AlphaFoldDB" id="A0A915IW19"/>
<reference evidence="2" key="1">
    <citation type="submission" date="2022-11" db="UniProtKB">
        <authorList>
            <consortium name="WormBaseParasite"/>
        </authorList>
    </citation>
    <scope>IDENTIFICATION</scope>
</reference>
<accession>A0A915IW19</accession>
<evidence type="ECO:0000313" key="1">
    <source>
        <dbReference type="Proteomes" id="UP000887565"/>
    </source>
</evidence>
<organism evidence="1 2">
    <name type="scientific">Romanomermis culicivorax</name>
    <name type="common">Nematode worm</name>
    <dbReference type="NCBI Taxonomy" id="13658"/>
    <lineage>
        <taxon>Eukaryota</taxon>
        <taxon>Metazoa</taxon>
        <taxon>Ecdysozoa</taxon>
        <taxon>Nematoda</taxon>
        <taxon>Enoplea</taxon>
        <taxon>Dorylaimia</taxon>
        <taxon>Mermithida</taxon>
        <taxon>Mermithoidea</taxon>
        <taxon>Mermithidae</taxon>
        <taxon>Romanomermis</taxon>
    </lineage>
</organism>
<sequence length="104" mass="11733">MKEGELHSLLSKPLADCESSISSLDSLNYKISNDKEIILEPVSSSDEDEQETVDTPGVILGNVIFEEDGSMSDSEPEIKVIDERYEEAHQIMWEKPSHCMNYII</sequence>
<dbReference type="Proteomes" id="UP000887565">
    <property type="component" value="Unplaced"/>
</dbReference>
<protein>
    <submittedName>
        <fullName evidence="2">Uncharacterized protein</fullName>
    </submittedName>
</protein>
<evidence type="ECO:0000313" key="2">
    <source>
        <dbReference type="WBParaSite" id="nRc.2.0.1.t18395-RA"/>
    </source>
</evidence>
<keyword evidence="1" id="KW-1185">Reference proteome</keyword>
<dbReference type="WBParaSite" id="nRc.2.0.1.t18395-RA">
    <property type="protein sequence ID" value="nRc.2.0.1.t18395-RA"/>
    <property type="gene ID" value="nRc.2.0.1.g18395"/>
</dbReference>
<name>A0A915IW19_ROMCU</name>